<feature type="compositionally biased region" description="Polar residues" evidence="1">
    <location>
        <begin position="271"/>
        <end position="286"/>
    </location>
</feature>
<dbReference type="GeneID" id="8234149"/>
<dbReference type="STRING" id="121224.E0VS47"/>
<feature type="compositionally biased region" description="Polar residues" evidence="1">
    <location>
        <begin position="12"/>
        <end position="37"/>
    </location>
</feature>
<feature type="transmembrane region" description="Helical" evidence="2">
    <location>
        <begin position="458"/>
        <end position="491"/>
    </location>
</feature>
<protein>
    <submittedName>
        <fullName evidence="3">Circumsporozoite protein, putative</fullName>
    </submittedName>
</protein>
<keyword evidence="5" id="KW-1185">Reference proteome</keyword>
<dbReference type="EnsemblMetazoa" id="PHUM411760-RA">
    <property type="protein sequence ID" value="PHUM411760-PA"/>
    <property type="gene ID" value="PHUM411760"/>
</dbReference>
<feature type="region of interest" description="Disordered" evidence="1">
    <location>
        <begin position="72"/>
        <end position="225"/>
    </location>
</feature>
<dbReference type="VEuPathDB" id="VectorBase:PHUM411760"/>
<dbReference type="EMBL" id="DS235745">
    <property type="protein sequence ID" value="EEB16203.1"/>
    <property type="molecule type" value="Genomic_DNA"/>
</dbReference>
<dbReference type="HOGENOM" id="CLU_536713_0_0_1"/>
<evidence type="ECO:0000313" key="3">
    <source>
        <dbReference type="EMBL" id="EEB16203.1"/>
    </source>
</evidence>
<sequence length="508" mass="55174">MDGDEAAKGNENKQGPNNQPKVTGAPSSSNTRASSFPNVAPLMDPNVSSINNPNVLPLIDADVVPSNHPSLLPINDPIGQRPSNPKTIPLIGPDVPPSTSNVKVPSSSNIKVPSSSNIKVPSSSNIKVPSSTNIKVPSSTNVNVPSNANLKIPSSTNVKVPSASNVKVPSAANINVPSGTNVKVPSASNIKAPSNQNLGAPSTSNVSTSKDVAESASKKEDLATKHSSLASKYLEAFTKNAAMKKRPEGKRESVFDFNEKEKKLIPEKTTSEGNTASYLNLLNMDNETSERKTSKSSRKKYTPFDLSPVDAARNVQVNQNANNTTGTAFVNSGQTNCPGLAATLLQKRSPFIHDPPELEERRPRIQSPRTPREYIINLREDLADFQESHGLPRSRDYSFVSLGLALIQETGRALFSLFQMFTELFPVLAIISLILRFALDKLIEIFETQETVPKIKKAVIFTLEMIAIILPLWIIVGSILVPLLSLVLSLFKRVFHIRWRRHGCSAKR</sequence>
<accession>E0VS47</accession>
<keyword evidence="2" id="KW-0472">Membrane</keyword>
<gene>
    <name evidence="4" type="primary">8234149</name>
    <name evidence="3" type="ORF">Phum_PHUM411760</name>
</gene>
<dbReference type="InParanoid" id="E0VS47"/>
<dbReference type="AlphaFoldDB" id="E0VS47"/>
<dbReference type="eggNOG" id="KOG4307">
    <property type="taxonomic scope" value="Eukaryota"/>
</dbReference>
<feature type="compositionally biased region" description="Low complexity" evidence="1">
    <location>
        <begin position="100"/>
        <end position="126"/>
    </location>
</feature>
<evidence type="ECO:0000313" key="5">
    <source>
        <dbReference type="Proteomes" id="UP000009046"/>
    </source>
</evidence>
<reference evidence="4" key="3">
    <citation type="submission" date="2020-05" db="UniProtKB">
        <authorList>
            <consortium name="EnsemblMetazoa"/>
        </authorList>
    </citation>
    <scope>IDENTIFICATION</scope>
    <source>
        <strain evidence="4">USDA</strain>
    </source>
</reference>
<dbReference type="OrthoDB" id="6779810at2759"/>
<evidence type="ECO:0000313" key="4">
    <source>
        <dbReference type="EnsemblMetazoa" id="PHUM411760-PA"/>
    </source>
</evidence>
<reference evidence="3" key="2">
    <citation type="submission" date="2007-04" db="EMBL/GenBank/DDBJ databases">
        <title>The genome of the human body louse.</title>
        <authorList>
            <consortium name="The Human Body Louse Genome Consortium"/>
            <person name="Kirkness E."/>
            <person name="Walenz B."/>
            <person name="Hass B."/>
            <person name="Bruggner R."/>
            <person name="Strausberg R."/>
        </authorList>
    </citation>
    <scope>NUCLEOTIDE SEQUENCE</scope>
    <source>
        <strain evidence="3">USDA</strain>
    </source>
</reference>
<feature type="compositionally biased region" description="Basic and acidic residues" evidence="1">
    <location>
        <begin position="211"/>
        <end position="224"/>
    </location>
</feature>
<dbReference type="Proteomes" id="UP000009046">
    <property type="component" value="Unassembled WGS sequence"/>
</dbReference>
<keyword evidence="2" id="KW-0812">Transmembrane</keyword>
<organism>
    <name type="scientific">Pediculus humanus subsp. corporis</name>
    <name type="common">Body louse</name>
    <dbReference type="NCBI Taxonomy" id="121224"/>
    <lineage>
        <taxon>Eukaryota</taxon>
        <taxon>Metazoa</taxon>
        <taxon>Ecdysozoa</taxon>
        <taxon>Arthropoda</taxon>
        <taxon>Hexapoda</taxon>
        <taxon>Insecta</taxon>
        <taxon>Pterygota</taxon>
        <taxon>Neoptera</taxon>
        <taxon>Paraneoptera</taxon>
        <taxon>Psocodea</taxon>
        <taxon>Troctomorpha</taxon>
        <taxon>Phthiraptera</taxon>
        <taxon>Anoplura</taxon>
        <taxon>Pediculidae</taxon>
        <taxon>Pediculus</taxon>
    </lineage>
</organism>
<dbReference type="EMBL" id="AAZO01005060">
    <property type="status" value="NOT_ANNOTATED_CDS"/>
    <property type="molecule type" value="Genomic_DNA"/>
</dbReference>
<proteinExistence type="predicted"/>
<reference evidence="3" key="1">
    <citation type="submission" date="2007-04" db="EMBL/GenBank/DDBJ databases">
        <title>Annotation of Pediculus humanus corporis strain USDA.</title>
        <authorList>
            <person name="Kirkness E."/>
            <person name="Hannick L."/>
            <person name="Hass B."/>
            <person name="Bruggner R."/>
            <person name="Lawson D."/>
            <person name="Bidwell S."/>
            <person name="Joardar V."/>
            <person name="Caler E."/>
            <person name="Walenz B."/>
            <person name="Inman J."/>
            <person name="Schobel S."/>
            <person name="Galinsky K."/>
            <person name="Amedeo P."/>
            <person name="Strausberg R."/>
        </authorList>
    </citation>
    <scope>NUCLEOTIDE SEQUENCE</scope>
    <source>
        <strain evidence="3">USDA</strain>
    </source>
</reference>
<dbReference type="CTD" id="8234149"/>
<feature type="compositionally biased region" description="Basic and acidic residues" evidence="1">
    <location>
        <begin position="1"/>
        <end position="11"/>
    </location>
</feature>
<dbReference type="Pfam" id="PF02389">
    <property type="entry name" value="Cornifin"/>
    <property type="match status" value="1"/>
</dbReference>
<evidence type="ECO:0000256" key="2">
    <source>
        <dbReference type="SAM" id="Phobius"/>
    </source>
</evidence>
<feature type="compositionally biased region" description="Polar residues" evidence="1">
    <location>
        <begin position="127"/>
        <end position="210"/>
    </location>
</feature>
<name>E0VS47_PEDHC</name>
<feature type="region of interest" description="Disordered" evidence="1">
    <location>
        <begin position="267"/>
        <end position="304"/>
    </location>
</feature>
<evidence type="ECO:0000256" key="1">
    <source>
        <dbReference type="SAM" id="MobiDB-lite"/>
    </source>
</evidence>
<keyword evidence="2" id="KW-1133">Transmembrane helix</keyword>
<dbReference type="RefSeq" id="XP_002428941.1">
    <property type="nucleotide sequence ID" value="XM_002428896.1"/>
</dbReference>
<feature type="region of interest" description="Disordered" evidence="1">
    <location>
        <begin position="1"/>
        <end position="52"/>
    </location>
</feature>
<dbReference type="KEGG" id="phu:Phum_PHUM411760"/>